<feature type="transmembrane region" description="Helical" evidence="1">
    <location>
        <begin position="6"/>
        <end position="27"/>
    </location>
</feature>
<dbReference type="Pfam" id="PF17881">
    <property type="entry name" value="TseB"/>
    <property type="match status" value="1"/>
</dbReference>
<proteinExistence type="predicted"/>
<evidence type="ECO:0000259" key="2">
    <source>
        <dbReference type="Pfam" id="PF17881"/>
    </source>
</evidence>
<accession>A0A544TD22</accession>
<name>A0A544TD22_9BACI</name>
<reference evidence="3 4" key="1">
    <citation type="submission" date="2019-05" db="EMBL/GenBank/DDBJ databases">
        <title>Psychrobacillus vulpis sp. nov., a new species isolated from feces of a red fox that inhabits in The Tablas de Daimiel Natural Park, Albacete, Spain.</title>
        <authorList>
            <person name="Rodriguez M."/>
            <person name="Reina J.C."/>
            <person name="Bejar V."/>
            <person name="Llamas I."/>
        </authorList>
    </citation>
    <scope>NUCLEOTIDE SEQUENCE [LARGE SCALE GENOMIC DNA]</scope>
    <source>
        <strain evidence="3 4">NHI-2</strain>
    </source>
</reference>
<evidence type="ECO:0000313" key="3">
    <source>
        <dbReference type="EMBL" id="TQR15358.1"/>
    </source>
</evidence>
<dbReference type="InterPro" id="IPR041401">
    <property type="entry name" value="TseB-like_dom"/>
</dbReference>
<gene>
    <name evidence="3" type="ORF">FG383_09665</name>
</gene>
<dbReference type="SUPFAM" id="SSF54403">
    <property type="entry name" value="Cystatin/monellin"/>
    <property type="match status" value="2"/>
</dbReference>
<keyword evidence="1" id="KW-1133">Transmembrane helix</keyword>
<dbReference type="AlphaFoldDB" id="A0A544TD22"/>
<feature type="domain" description="Cell wall elongation regulator TseB-like" evidence="2">
    <location>
        <begin position="40"/>
        <end position="83"/>
    </location>
</feature>
<dbReference type="InterPro" id="IPR046350">
    <property type="entry name" value="Cystatin_sf"/>
</dbReference>
<dbReference type="Proteomes" id="UP000318937">
    <property type="component" value="Unassembled WGS sequence"/>
</dbReference>
<organism evidence="3 4">
    <name type="scientific">Psychrobacillus soli</name>
    <dbReference type="NCBI Taxonomy" id="1543965"/>
    <lineage>
        <taxon>Bacteria</taxon>
        <taxon>Bacillati</taxon>
        <taxon>Bacillota</taxon>
        <taxon>Bacilli</taxon>
        <taxon>Bacillales</taxon>
        <taxon>Bacillaceae</taxon>
        <taxon>Psychrobacillus</taxon>
    </lineage>
</organism>
<evidence type="ECO:0000313" key="4">
    <source>
        <dbReference type="Proteomes" id="UP000318937"/>
    </source>
</evidence>
<protein>
    <recommendedName>
        <fullName evidence="2">Cell wall elongation regulator TseB-like domain-containing protein</fullName>
    </recommendedName>
</protein>
<sequence>MVLKRWLLFIVIFAISLTVILSLLIYFQAKIPFKEANENAEAYVTKNNLLSQVDDSYVYNSTSTFYTVIGKTAKGEEKAFFIPDKKTDDAIMEVKLQDGISKEKAIELAMANEKNSKLLHAKLGVEEIGPVWEVTYVNEKDNLNYVYLLFDNGDWWKRISNL</sequence>
<comment type="caution">
    <text evidence="3">The sequence shown here is derived from an EMBL/GenBank/DDBJ whole genome shotgun (WGS) entry which is preliminary data.</text>
</comment>
<dbReference type="RefSeq" id="WP_142607206.1">
    <property type="nucleotide sequence ID" value="NZ_VDGG01000016.1"/>
</dbReference>
<keyword evidence="4" id="KW-1185">Reference proteome</keyword>
<evidence type="ECO:0000256" key="1">
    <source>
        <dbReference type="SAM" id="Phobius"/>
    </source>
</evidence>
<keyword evidence="1" id="KW-0472">Membrane</keyword>
<dbReference type="Gene3D" id="3.10.450.40">
    <property type="match status" value="2"/>
</dbReference>
<dbReference type="OrthoDB" id="2381181at2"/>
<keyword evidence="1" id="KW-0812">Transmembrane</keyword>
<dbReference type="EMBL" id="VDGG01000016">
    <property type="protein sequence ID" value="TQR15358.1"/>
    <property type="molecule type" value="Genomic_DNA"/>
</dbReference>